<accession>A0AAV8XRT9</accession>
<evidence type="ECO:0000313" key="1">
    <source>
        <dbReference type="EMBL" id="KAJ8941334.1"/>
    </source>
</evidence>
<dbReference type="AlphaFoldDB" id="A0AAV8XRT9"/>
<gene>
    <name evidence="1" type="ORF">NQ318_004778</name>
</gene>
<comment type="caution">
    <text evidence="1">The sequence shown here is derived from an EMBL/GenBank/DDBJ whole genome shotgun (WGS) entry which is preliminary data.</text>
</comment>
<sequence length="282" mass="31999">MHPYKLVPTNELVEDEFTFTLHGHVNRQNSCYWSRENPHWMRELHTQNPEKVNVWAGIIGENIIGPFFIDGNLNGETYLALLQNNNFNFIFLQIMLTSFIPRFPLHGVRLPRAGLPVGEHAYVVTVQCRLDELRQILEHLVLRAVGIEHPVEREFRLQVVGLAADGAHALPALPNLKGLLVDVVDEALEALFLLRANGGPHPAEHPDVALEVLHGVVQSPPEDLAATHIPRILAENKFKAFKPKIIHTLEVGDDARRLDFCLEIGTRLTVDMHFHKSIMFFR</sequence>
<dbReference type="Gene3D" id="3.30.420.10">
    <property type="entry name" value="Ribonuclease H-like superfamily/Ribonuclease H"/>
    <property type="match status" value="1"/>
</dbReference>
<reference evidence="1" key="1">
    <citation type="journal article" date="2023" name="Insect Mol. Biol.">
        <title>Genome sequencing provides insights into the evolution of gene families encoding plant cell wall-degrading enzymes in longhorned beetles.</title>
        <authorList>
            <person name="Shin N.R."/>
            <person name="Okamura Y."/>
            <person name="Kirsch R."/>
            <person name="Pauchet Y."/>
        </authorList>
    </citation>
    <scope>NUCLEOTIDE SEQUENCE</scope>
    <source>
        <strain evidence="1">AMC_N1</strain>
    </source>
</reference>
<dbReference type="Proteomes" id="UP001162162">
    <property type="component" value="Unassembled WGS sequence"/>
</dbReference>
<protein>
    <submittedName>
        <fullName evidence="1">Uncharacterized protein</fullName>
    </submittedName>
</protein>
<evidence type="ECO:0000313" key="2">
    <source>
        <dbReference type="Proteomes" id="UP001162162"/>
    </source>
</evidence>
<dbReference type="InterPro" id="IPR036397">
    <property type="entry name" value="RNaseH_sf"/>
</dbReference>
<dbReference type="GO" id="GO:0003676">
    <property type="term" value="F:nucleic acid binding"/>
    <property type="evidence" value="ECO:0007669"/>
    <property type="project" value="InterPro"/>
</dbReference>
<name>A0AAV8XRT9_9CUCU</name>
<proteinExistence type="predicted"/>
<dbReference type="PANTHER" id="PTHR47326">
    <property type="entry name" value="TRANSPOSABLE ELEMENT TC3 TRANSPOSASE-LIKE PROTEIN"/>
    <property type="match status" value="1"/>
</dbReference>
<dbReference type="PANTHER" id="PTHR47326:SF1">
    <property type="entry name" value="HTH PSQ-TYPE DOMAIN-CONTAINING PROTEIN"/>
    <property type="match status" value="1"/>
</dbReference>
<keyword evidence="2" id="KW-1185">Reference proteome</keyword>
<organism evidence="1 2">
    <name type="scientific">Aromia moschata</name>
    <dbReference type="NCBI Taxonomy" id="1265417"/>
    <lineage>
        <taxon>Eukaryota</taxon>
        <taxon>Metazoa</taxon>
        <taxon>Ecdysozoa</taxon>
        <taxon>Arthropoda</taxon>
        <taxon>Hexapoda</taxon>
        <taxon>Insecta</taxon>
        <taxon>Pterygota</taxon>
        <taxon>Neoptera</taxon>
        <taxon>Endopterygota</taxon>
        <taxon>Coleoptera</taxon>
        <taxon>Polyphaga</taxon>
        <taxon>Cucujiformia</taxon>
        <taxon>Chrysomeloidea</taxon>
        <taxon>Cerambycidae</taxon>
        <taxon>Cerambycinae</taxon>
        <taxon>Callichromatini</taxon>
        <taxon>Aromia</taxon>
    </lineage>
</organism>
<dbReference type="EMBL" id="JAPWTK010000378">
    <property type="protein sequence ID" value="KAJ8941334.1"/>
    <property type="molecule type" value="Genomic_DNA"/>
</dbReference>